<dbReference type="AlphaFoldDB" id="A0A2G7GA05"/>
<name>A0A2G7GA05_9EURO</name>
<reference evidence="1 2" key="1">
    <citation type="submission" date="2017-05" db="EMBL/GenBank/DDBJ databases">
        <title>Genome sequence for an aflatoxigenic pathogen of Argentinian peanut, Aspergillus arachidicola.</title>
        <authorList>
            <person name="Moore G."/>
            <person name="Beltz S.B."/>
            <person name="Mack B.M."/>
        </authorList>
    </citation>
    <scope>NUCLEOTIDE SEQUENCE [LARGE SCALE GENOMIC DNA]</scope>
    <source>
        <strain evidence="1 2">CBS 117610</strain>
    </source>
</reference>
<keyword evidence="2" id="KW-1185">Reference proteome</keyword>
<evidence type="ECO:0000313" key="2">
    <source>
        <dbReference type="Proteomes" id="UP000231358"/>
    </source>
</evidence>
<dbReference type="Proteomes" id="UP000231358">
    <property type="component" value="Unassembled WGS sequence"/>
</dbReference>
<dbReference type="EMBL" id="NEXV01000046">
    <property type="protein sequence ID" value="PIG89659.1"/>
    <property type="molecule type" value="Genomic_DNA"/>
</dbReference>
<proteinExistence type="predicted"/>
<comment type="caution">
    <text evidence="1">The sequence shown here is derived from an EMBL/GenBank/DDBJ whole genome shotgun (WGS) entry which is preliminary data.</text>
</comment>
<sequence length="302" mass="34332">MDPSCHLPQHDGTLAENFSGFSPDLHLDNTMSRCNNPNPVRTNSFEYKGYTSFIATILQNRHHNELKILEFSNVTAKDFEVISPDHRPLKSIRLTYNYATKALAVKMLGCPHEFITRLFEYRIHDNLIALNVEEDVNPTGAYTSTFGDWAKEPDSSWNFAMTNERRVVLEVGSSETAARLKGDARGWLESTGSSVVACVTINIEENSLIFDVWQRGSRTYPISSRNFLCPAIKTQHVEIINGRGDFQIRGYKLAGSTTVVTEELRFKLELFTAKTSEEDLVITRTDLLKLAKRFWSWRASLN</sequence>
<evidence type="ECO:0000313" key="1">
    <source>
        <dbReference type="EMBL" id="PIG89659.1"/>
    </source>
</evidence>
<protein>
    <submittedName>
        <fullName evidence="1">Uncharacterized protein</fullName>
    </submittedName>
</protein>
<organism evidence="1 2">
    <name type="scientific">Aspergillus arachidicola</name>
    <dbReference type="NCBI Taxonomy" id="656916"/>
    <lineage>
        <taxon>Eukaryota</taxon>
        <taxon>Fungi</taxon>
        <taxon>Dikarya</taxon>
        <taxon>Ascomycota</taxon>
        <taxon>Pezizomycotina</taxon>
        <taxon>Eurotiomycetes</taxon>
        <taxon>Eurotiomycetidae</taxon>
        <taxon>Eurotiales</taxon>
        <taxon>Aspergillaceae</taxon>
        <taxon>Aspergillus</taxon>
        <taxon>Aspergillus subgen. Circumdati</taxon>
    </lineage>
</organism>
<accession>A0A2G7GA05</accession>
<gene>
    <name evidence="1" type="ORF">AARAC_003411</name>
</gene>